<sequence>MVTKSHLAFSFCFFIIVFNIALSASSDEDGEFTCPDELGYINGNQPMAVSPCFDFESCSALCDVLAKAAGSANGASGSACNTGQGIPSTTSVCKCCKGK</sequence>
<dbReference type="InParanoid" id="A0A200QRM5"/>
<evidence type="ECO:0000313" key="2">
    <source>
        <dbReference type="EMBL" id="OVA13098.1"/>
    </source>
</evidence>
<organism evidence="2 3">
    <name type="scientific">Macleaya cordata</name>
    <name type="common">Five-seeded plume-poppy</name>
    <name type="synonym">Bocconia cordata</name>
    <dbReference type="NCBI Taxonomy" id="56857"/>
    <lineage>
        <taxon>Eukaryota</taxon>
        <taxon>Viridiplantae</taxon>
        <taxon>Streptophyta</taxon>
        <taxon>Embryophyta</taxon>
        <taxon>Tracheophyta</taxon>
        <taxon>Spermatophyta</taxon>
        <taxon>Magnoliopsida</taxon>
        <taxon>Ranunculales</taxon>
        <taxon>Papaveraceae</taxon>
        <taxon>Papaveroideae</taxon>
        <taxon>Macleaya</taxon>
    </lineage>
</organism>
<dbReference type="AlphaFoldDB" id="A0A200QRM5"/>
<reference evidence="2 3" key="1">
    <citation type="journal article" date="2017" name="Mol. Plant">
        <title>The Genome of Medicinal Plant Macleaya cordata Provides New Insights into Benzylisoquinoline Alkaloids Metabolism.</title>
        <authorList>
            <person name="Liu X."/>
            <person name="Liu Y."/>
            <person name="Huang P."/>
            <person name="Ma Y."/>
            <person name="Qing Z."/>
            <person name="Tang Q."/>
            <person name="Cao H."/>
            <person name="Cheng P."/>
            <person name="Zheng Y."/>
            <person name="Yuan Z."/>
            <person name="Zhou Y."/>
            <person name="Liu J."/>
            <person name="Tang Z."/>
            <person name="Zhuo Y."/>
            <person name="Zhang Y."/>
            <person name="Yu L."/>
            <person name="Huang J."/>
            <person name="Yang P."/>
            <person name="Peng Q."/>
            <person name="Zhang J."/>
            <person name="Jiang W."/>
            <person name="Zhang Z."/>
            <person name="Lin K."/>
            <person name="Ro D.K."/>
            <person name="Chen X."/>
            <person name="Xiong X."/>
            <person name="Shang Y."/>
            <person name="Huang S."/>
            <person name="Zeng J."/>
        </authorList>
    </citation>
    <scope>NUCLEOTIDE SEQUENCE [LARGE SCALE GENOMIC DNA]</scope>
    <source>
        <strain evidence="3">cv. BLH2017</strain>
        <tissue evidence="2">Root</tissue>
    </source>
</reference>
<keyword evidence="1" id="KW-0732">Signal</keyword>
<feature type="signal peptide" evidence="1">
    <location>
        <begin position="1"/>
        <end position="23"/>
    </location>
</feature>
<dbReference type="Proteomes" id="UP000195402">
    <property type="component" value="Unassembled WGS sequence"/>
</dbReference>
<dbReference type="EMBL" id="MVGT01001216">
    <property type="protein sequence ID" value="OVA13098.1"/>
    <property type="molecule type" value="Genomic_DNA"/>
</dbReference>
<proteinExistence type="predicted"/>
<accession>A0A200QRM5</accession>
<feature type="chain" id="PRO_5013052450" evidence="1">
    <location>
        <begin position="24"/>
        <end position="99"/>
    </location>
</feature>
<name>A0A200QRM5_MACCD</name>
<protein>
    <submittedName>
        <fullName evidence="2">Uncharacterized protein</fullName>
    </submittedName>
</protein>
<evidence type="ECO:0000313" key="3">
    <source>
        <dbReference type="Proteomes" id="UP000195402"/>
    </source>
</evidence>
<comment type="caution">
    <text evidence="2">The sequence shown here is derived from an EMBL/GenBank/DDBJ whole genome shotgun (WGS) entry which is preliminary data.</text>
</comment>
<evidence type="ECO:0000256" key="1">
    <source>
        <dbReference type="SAM" id="SignalP"/>
    </source>
</evidence>
<keyword evidence="3" id="KW-1185">Reference proteome</keyword>
<gene>
    <name evidence="2" type="ORF">BVC80_3635g1</name>
</gene>